<accession>A0A2P7ZJJ1</accession>
<dbReference type="InterPro" id="IPR005829">
    <property type="entry name" value="Sugar_transporter_CS"/>
</dbReference>
<dbReference type="GO" id="GO:0016020">
    <property type="term" value="C:membrane"/>
    <property type="evidence" value="ECO:0007669"/>
    <property type="project" value="UniProtKB-SubCell"/>
</dbReference>
<feature type="transmembrane region" description="Helical" evidence="10">
    <location>
        <begin position="52"/>
        <end position="77"/>
    </location>
</feature>
<dbReference type="GO" id="GO:1904679">
    <property type="term" value="P:myo-inositol import across plasma membrane"/>
    <property type="evidence" value="ECO:0007669"/>
    <property type="project" value="TreeGrafter"/>
</dbReference>
<name>A0A2P7ZJJ1_9PEZI</name>
<dbReference type="PANTHER" id="PTHR48020:SF22">
    <property type="entry name" value="MAJOR FACILITATOR SUPERFAMILY (MFS) PROFILE DOMAIN-CONTAINING PROTEIN-RELATED"/>
    <property type="match status" value="1"/>
</dbReference>
<dbReference type="PROSITE" id="PS00216">
    <property type="entry name" value="SUGAR_TRANSPORT_1"/>
    <property type="match status" value="1"/>
</dbReference>
<evidence type="ECO:0000313" key="12">
    <source>
        <dbReference type="EMBL" id="PSK48390.1"/>
    </source>
</evidence>
<feature type="transmembrane region" description="Helical" evidence="10">
    <location>
        <begin position="340"/>
        <end position="361"/>
    </location>
</feature>
<evidence type="ECO:0000256" key="3">
    <source>
        <dbReference type="ARBA" id="ARBA00022448"/>
    </source>
</evidence>
<comment type="catalytic activity">
    <reaction evidence="7">
        <text>myo-inositol(out) + H(+)(out) = myo-inositol(in) + H(+)(in)</text>
        <dbReference type="Rhea" id="RHEA:60364"/>
        <dbReference type="ChEBI" id="CHEBI:15378"/>
        <dbReference type="ChEBI" id="CHEBI:17268"/>
    </reaction>
</comment>
<keyword evidence="6 10" id="KW-0472">Membrane</keyword>
<comment type="subcellular location">
    <subcellularLocation>
        <location evidence="1">Membrane</location>
        <topology evidence="1">Multi-pass membrane protein</topology>
    </subcellularLocation>
</comment>
<proteinExistence type="inferred from homology"/>
<feature type="transmembrane region" description="Helical" evidence="10">
    <location>
        <begin position="478"/>
        <end position="496"/>
    </location>
</feature>
<feature type="transmembrane region" description="Helical" evidence="10">
    <location>
        <begin position="184"/>
        <end position="208"/>
    </location>
</feature>
<sequence>MLSSKRSEKDDGLDMKMDRHEDVSELKSSDDLLDSNLVAELDSIEQTPVSKFVWLCTITCSCAGFLFGYDTGIISAVLVYLGTDLGGVTMGPQQKEAITSLCSGGAFFGAIAAGLTADRFGRKGGIYVGCFLFTAGALIQAVAYSFAQMCVGRLVVGLGVGSAAMIAPLYIAEIAPTKYRGRMIGLNNMSITGGQVVSYGIGAGFAYIPNGWRYMVGLGGVPSIILACLLPFCPESPRQLIAHGREDEAAMVFRRVFKQATEEQVQNKIRLVKASMAEAEVAAEGKSRRQLIKELHVNPRNFRALLVACGLMVISQMSGFNTLMYYSSTLFALVGFSNPTAVGLVVAGTNFIMAGVNGWAVDPWGRRRILVSLSWGMSAALFSVAIAFHWIPVNTATLELTQKEISAAAVVVLVFIIFFVLFYSATVGNTAWMSTDFFAQDVRSMGTMFLTCSCWGSNVIVSSTFLTQMHSLTPSGTFGFYAAICFFGWVLLVFFYPEVSGLTIDETSQVFDQPLTKMVKFARERRAERIAANTLVARSQEMTIGH</sequence>
<dbReference type="OrthoDB" id="6339427at2759"/>
<dbReference type="Gene3D" id="1.20.1250.20">
    <property type="entry name" value="MFS general substrate transporter like domains"/>
    <property type="match status" value="1"/>
</dbReference>
<feature type="region of interest" description="Disordered" evidence="9">
    <location>
        <begin position="1"/>
        <end position="20"/>
    </location>
</feature>
<feature type="transmembrane region" description="Helical" evidence="10">
    <location>
        <begin position="405"/>
        <end position="425"/>
    </location>
</feature>
<keyword evidence="5 10" id="KW-1133">Transmembrane helix</keyword>
<dbReference type="InterPro" id="IPR003663">
    <property type="entry name" value="Sugar/inositol_transpt"/>
</dbReference>
<feature type="transmembrane region" description="Helical" evidence="10">
    <location>
        <begin position="153"/>
        <end position="172"/>
    </location>
</feature>
<dbReference type="PRINTS" id="PR00171">
    <property type="entry name" value="SUGRTRNSPORT"/>
</dbReference>
<dbReference type="FunFam" id="1.20.1250.20:FF:000073">
    <property type="entry name" value="MFS myo-inositol transporter, putative"/>
    <property type="match status" value="1"/>
</dbReference>
<dbReference type="SUPFAM" id="SSF103473">
    <property type="entry name" value="MFS general substrate transporter"/>
    <property type="match status" value="1"/>
</dbReference>
<keyword evidence="13" id="KW-1185">Reference proteome</keyword>
<dbReference type="NCBIfam" id="TIGR00879">
    <property type="entry name" value="SP"/>
    <property type="match status" value="1"/>
</dbReference>
<protein>
    <submittedName>
        <fullName evidence="12">Myo-inositol transporter 1</fullName>
    </submittedName>
</protein>
<evidence type="ECO:0000259" key="11">
    <source>
        <dbReference type="PROSITE" id="PS50850"/>
    </source>
</evidence>
<dbReference type="PROSITE" id="PS00217">
    <property type="entry name" value="SUGAR_TRANSPORT_2"/>
    <property type="match status" value="1"/>
</dbReference>
<evidence type="ECO:0000256" key="1">
    <source>
        <dbReference type="ARBA" id="ARBA00004141"/>
    </source>
</evidence>
<dbReference type="InterPro" id="IPR020846">
    <property type="entry name" value="MFS_dom"/>
</dbReference>
<dbReference type="PANTHER" id="PTHR48020">
    <property type="entry name" value="PROTON MYO-INOSITOL COTRANSPORTER"/>
    <property type="match status" value="1"/>
</dbReference>
<dbReference type="InterPro" id="IPR005828">
    <property type="entry name" value="MFS_sugar_transport-like"/>
</dbReference>
<keyword evidence="3 8" id="KW-0813">Transport</keyword>
<feature type="transmembrane region" description="Helical" evidence="10">
    <location>
        <begin position="373"/>
        <end position="393"/>
    </location>
</feature>
<evidence type="ECO:0000256" key="5">
    <source>
        <dbReference type="ARBA" id="ARBA00022989"/>
    </source>
</evidence>
<feature type="transmembrane region" description="Helical" evidence="10">
    <location>
        <begin position="97"/>
        <end position="117"/>
    </location>
</feature>
<dbReference type="GO" id="GO:0005366">
    <property type="term" value="F:myo-inositol:proton symporter activity"/>
    <property type="evidence" value="ECO:0007669"/>
    <property type="project" value="TreeGrafter"/>
</dbReference>
<dbReference type="AlphaFoldDB" id="A0A2P7ZJJ1"/>
<dbReference type="InterPro" id="IPR036259">
    <property type="entry name" value="MFS_trans_sf"/>
</dbReference>
<feature type="transmembrane region" description="Helical" evidence="10">
    <location>
        <begin position="446"/>
        <end position="466"/>
    </location>
</feature>
<evidence type="ECO:0000313" key="13">
    <source>
        <dbReference type="Proteomes" id="UP000243723"/>
    </source>
</evidence>
<dbReference type="Proteomes" id="UP000243723">
    <property type="component" value="Unassembled WGS sequence"/>
</dbReference>
<dbReference type="Pfam" id="PF00083">
    <property type="entry name" value="Sugar_tr"/>
    <property type="match status" value="1"/>
</dbReference>
<reference evidence="12 13" key="1">
    <citation type="submission" date="2017-05" db="EMBL/GenBank/DDBJ databases">
        <title>Draft genome sequence of Elsinoe australis.</title>
        <authorList>
            <person name="Cheng Q."/>
        </authorList>
    </citation>
    <scope>NUCLEOTIDE SEQUENCE [LARGE SCALE GENOMIC DNA]</scope>
    <source>
        <strain evidence="12 13">NL1</strain>
    </source>
</reference>
<gene>
    <name evidence="12" type="ORF">B9Z65_5566</name>
</gene>
<dbReference type="EMBL" id="NHZQ01000177">
    <property type="protein sequence ID" value="PSK48390.1"/>
    <property type="molecule type" value="Genomic_DNA"/>
</dbReference>
<evidence type="ECO:0000256" key="10">
    <source>
        <dbReference type="SAM" id="Phobius"/>
    </source>
</evidence>
<dbReference type="PROSITE" id="PS50850">
    <property type="entry name" value="MFS"/>
    <property type="match status" value="1"/>
</dbReference>
<keyword evidence="4 10" id="KW-0812">Transmembrane</keyword>
<evidence type="ECO:0000256" key="8">
    <source>
        <dbReference type="RuleBase" id="RU003346"/>
    </source>
</evidence>
<feature type="transmembrane region" description="Helical" evidence="10">
    <location>
        <begin position="124"/>
        <end position="147"/>
    </location>
</feature>
<evidence type="ECO:0000256" key="4">
    <source>
        <dbReference type="ARBA" id="ARBA00022692"/>
    </source>
</evidence>
<organism evidence="12 13">
    <name type="scientific">Elsinoe australis</name>
    <dbReference type="NCBI Taxonomy" id="40998"/>
    <lineage>
        <taxon>Eukaryota</taxon>
        <taxon>Fungi</taxon>
        <taxon>Dikarya</taxon>
        <taxon>Ascomycota</taxon>
        <taxon>Pezizomycotina</taxon>
        <taxon>Dothideomycetes</taxon>
        <taxon>Dothideomycetidae</taxon>
        <taxon>Myriangiales</taxon>
        <taxon>Elsinoaceae</taxon>
        <taxon>Elsinoe</taxon>
    </lineage>
</organism>
<evidence type="ECO:0000256" key="2">
    <source>
        <dbReference type="ARBA" id="ARBA00010992"/>
    </source>
</evidence>
<evidence type="ECO:0000256" key="7">
    <source>
        <dbReference type="ARBA" id="ARBA00049119"/>
    </source>
</evidence>
<comment type="caution">
    <text evidence="12">The sequence shown here is derived from an EMBL/GenBank/DDBJ whole genome shotgun (WGS) entry which is preliminary data.</text>
</comment>
<feature type="transmembrane region" description="Helical" evidence="10">
    <location>
        <begin position="302"/>
        <end position="320"/>
    </location>
</feature>
<dbReference type="InterPro" id="IPR050814">
    <property type="entry name" value="Myo-inositol_Transporter"/>
</dbReference>
<evidence type="ECO:0000256" key="9">
    <source>
        <dbReference type="SAM" id="MobiDB-lite"/>
    </source>
</evidence>
<feature type="domain" description="Major facilitator superfamily (MFS) profile" evidence="11">
    <location>
        <begin position="56"/>
        <end position="500"/>
    </location>
</feature>
<evidence type="ECO:0000256" key="6">
    <source>
        <dbReference type="ARBA" id="ARBA00023136"/>
    </source>
</evidence>
<feature type="transmembrane region" description="Helical" evidence="10">
    <location>
        <begin position="214"/>
        <end position="233"/>
    </location>
</feature>
<comment type="similarity">
    <text evidence="2 8">Belongs to the major facilitator superfamily. Sugar transporter (TC 2.A.1.1) family.</text>
</comment>